<evidence type="ECO:0000256" key="1">
    <source>
        <dbReference type="ARBA" id="ARBA00004651"/>
    </source>
</evidence>
<dbReference type="Proteomes" id="UP000248257">
    <property type="component" value="Unassembled WGS sequence"/>
</dbReference>
<keyword evidence="3" id="KW-0812">Transmembrane</keyword>
<dbReference type="InterPro" id="IPR004477">
    <property type="entry name" value="ComEC_N"/>
</dbReference>
<dbReference type="OrthoDB" id="9790149at2"/>
<dbReference type="NCBIfam" id="TIGR00360">
    <property type="entry name" value="ComEC_N-term"/>
    <property type="match status" value="1"/>
</dbReference>
<evidence type="ECO:0000256" key="5">
    <source>
        <dbReference type="ARBA" id="ARBA00023136"/>
    </source>
</evidence>
<gene>
    <name evidence="6" type="ORF">CFR75_06575</name>
</gene>
<sequence length="748" mass="77848">MPLLLAGHRCVGRCRAGADSGPCGSTRRAGWFVSRVLAGGGLLRLRAALTAWLWGQNSRLVLWLPVALAGGVIAYFALPTEPGGVVVAGGVLACLASLACRLLWPHRLAVRLGAGVVGMGAAGLLLAWGQAGRMPPFPDLPRRAVHLSGQVSGVEVQRLADGTQALRVALRGVRLDNGISIGMPPLRRWLSVRLQADDPARPMPGDGLRVRALLSPPAFPDIPGGYDAQRRAWFAGQAGHGRALDPATITPARVGGGVAGWLAGRRHILAERIRTALPGTRGDIAATVLVGADAVVAAPERAAFADAGLAHLLAVAGLHLAIVIGLAMVGLRTGLALSERAALYWPCRQIAAVGALLAGAGYVALTGAHLPAQRSLLMAGLAVMALLAGRRPLSLRALAVAATVLMALNPEGVTELPLQMSVAAVMALIAGFDALRPALSGWEHDDVWLRRVAARLAHPLVASVLAGSACLPVGMAHFGTVQPWFVLANLLAVPLMSVWIMPWGLVALGLMPLGLEKLALVPMGWGLGVVTWLAHLVAGLPAARIGVPAINNAGLALFFVGLCWLCLWGGRVRLAGLAPIMLAVLSPWLVARPVIMLAPDGRMAGIVAESRLLTGPGPHPDPFVLREWQRVTGLPAGMLPAEGTAGQVACHAGVCRVGDIVLVLANRPPAPGLCRGARLLVNLPGTWGCDGVPSIGRFDLWRNGAYGIYRQPDGRLVVQTDRAVRGARPWVMRPGGAGLPNLPLAQAE</sequence>
<organism evidence="6 7">
    <name type="scientific">Komagataeibacter xylinus</name>
    <name type="common">Gluconacetobacter xylinus</name>
    <dbReference type="NCBI Taxonomy" id="28448"/>
    <lineage>
        <taxon>Bacteria</taxon>
        <taxon>Pseudomonadati</taxon>
        <taxon>Pseudomonadota</taxon>
        <taxon>Alphaproteobacteria</taxon>
        <taxon>Acetobacterales</taxon>
        <taxon>Acetobacteraceae</taxon>
        <taxon>Komagataeibacter</taxon>
    </lineage>
</organism>
<dbReference type="GO" id="GO:0005886">
    <property type="term" value="C:plasma membrane"/>
    <property type="evidence" value="ECO:0007669"/>
    <property type="project" value="UniProtKB-SubCell"/>
</dbReference>
<dbReference type="RefSeq" id="WP_082770753.1">
    <property type="nucleotide sequence ID" value="NZ_CBCRXN010000072.1"/>
</dbReference>
<proteinExistence type="predicted"/>
<keyword evidence="4" id="KW-1133">Transmembrane helix</keyword>
<dbReference type="PANTHER" id="PTHR30619">
    <property type="entry name" value="DNA INTERNALIZATION/COMPETENCE PROTEIN COMEC/REC2"/>
    <property type="match status" value="1"/>
</dbReference>
<accession>A0A318PQ75</accession>
<reference evidence="6 7" key="1">
    <citation type="submission" date="2017-07" db="EMBL/GenBank/DDBJ databases">
        <title>A draft genome sequence of Komagataeibacter xylinus LMG 1515.</title>
        <authorList>
            <person name="Skraban J."/>
            <person name="Cleenwerck I."/>
            <person name="Vandamme P."/>
            <person name="Trcek J."/>
        </authorList>
    </citation>
    <scope>NUCLEOTIDE SEQUENCE [LARGE SCALE GENOMIC DNA]</scope>
    <source>
        <strain evidence="6 7">LMG 1515</strain>
    </source>
</reference>
<evidence type="ECO:0000256" key="3">
    <source>
        <dbReference type="ARBA" id="ARBA00022692"/>
    </source>
</evidence>
<dbReference type="Pfam" id="PF03772">
    <property type="entry name" value="Competence"/>
    <property type="match status" value="1"/>
</dbReference>
<protein>
    <submittedName>
        <fullName evidence="6">Competence protein ComE</fullName>
    </submittedName>
</protein>
<evidence type="ECO:0000256" key="4">
    <source>
        <dbReference type="ARBA" id="ARBA00022989"/>
    </source>
</evidence>
<dbReference type="PANTHER" id="PTHR30619:SF1">
    <property type="entry name" value="RECOMBINATION PROTEIN 2"/>
    <property type="match status" value="1"/>
</dbReference>
<keyword evidence="5" id="KW-0472">Membrane</keyword>
<comment type="caution">
    <text evidence="6">The sequence shown here is derived from an EMBL/GenBank/DDBJ whole genome shotgun (WGS) entry which is preliminary data.</text>
</comment>
<keyword evidence="7" id="KW-1185">Reference proteome</keyword>
<evidence type="ECO:0000256" key="2">
    <source>
        <dbReference type="ARBA" id="ARBA00022475"/>
    </source>
</evidence>
<dbReference type="AlphaFoldDB" id="A0A318PQ75"/>
<evidence type="ECO:0000313" key="6">
    <source>
        <dbReference type="EMBL" id="PYD57261.1"/>
    </source>
</evidence>
<dbReference type="STRING" id="1220579.GCA_001571345_01324"/>
<dbReference type="EMBL" id="NKUC01000010">
    <property type="protein sequence ID" value="PYD57261.1"/>
    <property type="molecule type" value="Genomic_DNA"/>
</dbReference>
<evidence type="ECO:0000313" key="7">
    <source>
        <dbReference type="Proteomes" id="UP000248257"/>
    </source>
</evidence>
<comment type="subcellular location">
    <subcellularLocation>
        <location evidence="1">Cell membrane</location>
        <topology evidence="1">Multi-pass membrane protein</topology>
    </subcellularLocation>
</comment>
<name>A0A318PQ75_KOMXY</name>
<keyword evidence="2" id="KW-1003">Cell membrane</keyword>
<dbReference type="InterPro" id="IPR052159">
    <property type="entry name" value="Competence_DNA_uptake"/>
</dbReference>